<comment type="caution">
    <text evidence="1">The sequence shown here is derived from an EMBL/GenBank/DDBJ whole genome shotgun (WGS) entry which is preliminary data.</text>
</comment>
<dbReference type="AlphaFoldDB" id="A0A084IRL9"/>
<evidence type="ECO:0000313" key="1">
    <source>
        <dbReference type="EMBL" id="KEZ79353.1"/>
    </source>
</evidence>
<dbReference type="EMBL" id="APNK01000001">
    <property type="protein sequence ID" value="KEZ79353.1"/>
    <property type="molecule type" value="Genomic_DNA"/>
</dbReference>
<sequence length="65" mass="6976">MVNALSELRDDIAMLGSYGIAVEPDLEPRMAGLADAMLCRVEAPDNRIARRSIDSTITQSLTLGA</sequence>
<name>A0A084IRL9_SALHC</name>
<reference evidence="1 2" key="1">
    <citation type="submission" date="2013-03" db="EMBL/GenBank/DDBJ databases">
        <title>Salinisphaera hydrothermalis C41B8 Genome Sequencing.</title>
        <authorList>
            <person name="Li C."/>
            <person name="Lai Q."/>
            <person name="Shao Z."/>
        </authorList>
    </citation>
    <scope>NUCLEOTIDE SEQUENCE [LARGE SCALE GENOMIC DNA]</scope>
    <source>
        <strain evidence="1 2">C41B8</strain>
    </source>
</reference>
<organism evidence="1 2">
    <name type="scientific">Salinisphaera hydrothermalis (strain C41B8)</name>
    <dbReference type="NCBI Taxonomy" id="1304275"/>
    <lineage>
        <taxon>Bacteria</taxon>
        <taxon>Pseudomonadati</taxon>
        <taxon>Pseudomonadota</taxon>
        <taxon>Gammaproteobacteria</taxon>
        <taxon>Salinisphaerales</taxon>
        <taxon>Salinisphaeraceae</taxon>
        <taxon>Salinisphaera</taxon>
    </lineage>
</organism>
<accession>A0A084IRL9</accession>
<protein>
    <submittedName>
        <fullName evidence="1">Uncharacterized protein</fullName>
    </submittedName>
</protein>
<proteinExistence type="predicted"/>
<evidence type="ECO:0000313" key="2">
    <source>
        <dbReference type="Proteomes" id="UP000028302"/>
    </source>
</evidence>
<dbReference type="Proteomes" id="UP000028302">
    <property type="component" value="Unassembled WGS sequence"/>
</dbReference>
<keyword evidence="2" id="KW-1185">Reference proteome</keyword>
<gene>
    <name evidence="1" type="ORF">C41B8_01350</name>
</gene>
<dbReference type="RefSeq" id="WP_156962365.1">
    <property type="nucleotide sequence ID" value="NZ_APNK01000001.1"/>
</dbReference>